<comment type="caution">
    <text evidence="2">The sequence shown here is derived from an EMBL/GenBank/DDBJ whole genome shotgun (WGS) entry which is preliminary data.</text>
</comment>
<accession>A0A117ICG4</accession>
<dbReference type="Proteomes" id="UP000069443">
    <property type="component" value="Unassembled WGS sequence"/>
</dbReference>
<dbReference type="AlphaFoldDB" id="A0A117ICG4"/>
<organism evidence="2 3">
    <name type="scientific">Mycolicibacterium canariasense</name>
    <name type="common">Mycobacterium canariasense</name>
    <dbReference type="NCBI Taxonomy" id="228230"/>
    <lineage>
        <taxon>Bacteria</taxon>
        <taxon>Bacillati</taxon>
        <taxon>Actinomycetota</taxon>
        <taxon>Actinomycetes</taxon>
        <taxon>Mycobacteriales</taxon>
        <taxon>Mycobacteriaceae</taxon>
        <taxon>Mycolicibacterium</taxon>
    </lineage>
</organism>
<proteinExistence type="predicted"/>
<evidence type="ECO:0000256" key="1">
    <source>
        <dbReference type="SAM" id="Phobius"/>
    </source>
</evidence>
<gene>
    <name evidence="2" type="ORF">RMCC_6464</name>
</gene>
<feature type="transmembrane region" description="Helical" evidence="1">
    <location>
        <begin position="20"/>
        <end position="39"/>
    </location>
</feature>
<evidence type="ECO:0000313" key="2">
    <source>
        <dbReference type="EMBL" id="GAS99499.1"/>
    </source>
</evidence>
<evidence type="ECO:0000313" key="3">
    <source>
        <dbReference type="Proteomes" id="UP000069443"/>
    </source>
</evidence>
<keyword evidence="1" id="KW-0472">Membrane</keyword>
<dbReference type="EMBL" id="BCSY01000135">
    <property type="protein sequence ID" value="GAS99499.1"/>
    <property type="molecule type" value="Genomic_DNA"/>
</dbReference>
<protein>
    <submittedName>
        <fullName evidence="2">Uncharacterized protein</fullName>
    </submittedName>
</protein>
<name>A0A117ICG4_MYCCR</name>
<keyword evidence="1" id="KW-0812">Transmembrane</keyword>
<keyword evidence="1" id="KW-1133">Transmembrane helix</keyword>
<reference evidence="3" key="2">
    <citation type="submission" date="2016-02" db="EMBL/GenBank/DDBJ databases">
        <title>Draft genome sequence of five rapidly growing Mycobacterium species.</title>
        <authorList>
            <person name="Katahira K."/>
            <person name="Gotou Y."/>
            <person name="Iida K."/>
            <person name="Ogura Y."/>
            <person name="Hayashi T."/>
        </authorList>
    </citation>
    <scope>NUCLEOTIDE SEQUENCE [LARGE SCALE GENOMIC DNA]</scope>
    <source>
        <strain evidence="3">JCM15298</strain>
    </source>
</reference>
<sequence length="105" mass="10785">MHEATAGSHGKGEDNVVQTVIAAYLIGWALSAVVIYAASRRMGAEHDPVPYQFALSAAAGALWPLLLLGAVEFSSVAAASSAASHLESLESSQPILVSTGVVPLR</sequence>
<feature type="transmembrane region" description="Helical" evidence="1">
    <location>
        <begin position="51"/>
        <end position="71"/>
    </location>
</feature>
<reference evidence="3" key="1">
    <citation type="journal article" date="2016" name="Genome Announc.">
        <title>Draft Genome Sequences of Five Rapidly Growing Mycobacterium Species, M. thermoresistibile, M. fortuitum subsp. acetamidolyticum, M. canariasense, M. brisbanense, and M. novocastrense.</title>
        <authorList>
            <person name="Katahira K."/>
            <person name="Ogura Y."/>
            <person name="Gotoh Y."/>
            <person name="Hayashi T."/>
        </authorList>
    </citation>
    <scope>NUCLEOTIDE SEQUENCE [LARGE SCALE GENOMIC DNA]</scope>
    <source>
        <strain evidence="3">JCM15298</strain>
    </source>
</reference>
<keyword evidence="3" id="KW-1185">Reference proteome</keyword>